<reference evidence="2 3" key="1">
    <citation type="submission" date="2022-01" db="EMBL/GenBank/DDBJ databases">
        <title>Draft Genome Sequences of Seven Type Strains of the Genus Streptomyces.</title>
        <authorList>
            <person name="Aziz S."/>
            <person name="Coretto E."/>
            <person name="Chronakova A."/>
            <person name="Sproer C."/>
            <person name="Huber K."/>
            <person name="Nouioui I."/>
            <person name="Gross H."/>
        </authorList>
    </citation>
    <scope>NUCLEOTIDE SEQUENCE [LARGE SCALE GENOMIC DNA]</scope>
    <source>
        <strain evidence="2 3">DSM 41685</strain>
    </source>
</reference>
<keyword evidence="3" id="KW-1185">Reference proteome</keyword>
<dbReference type="EMBL" id="JAKKZF010000068">
    <property type="protein sequence ID" value="MCG0065256.1"/>
    <property type="molecule type" value="Genomic_DNA"/>
</dbReference>
<accession>A0ABS9JI68</accession>
<dbReference type="Proteomes" id="UP001299012">
    <property type="component" value="Unassembled WGS sequence"/>
</dbReference>
<proteinExistence type="predicted"/>
<evidence type="ECO:0000313" key="3">
    <source>
        <dbReference type="Proteomes" id="UP001299012"/>
    </source>
</evidence>
<protein>
    <submittedName>
        <fullName evidence="2">GDSL-type esterase/lipase family protein</fullName>
    </submittedName>
</protein>
<comment type="caution">
    <text evidence="2">The sequence shown here is derived from an EMBL/GenBank/DDBJ whole genome shotgun (WGS) entry which is preliminary data.</text>
</comment>
<name>A0ABS9JI68_9ACTN</name>
<sequence>MPLGDSITVGVNGTGVAGYRAGLLGGLHRLGHDIDFFGPIVNAFEQQGDPGYAAISGITVQGLAALLPQWVPAARPDWVLLHIGANNMYGPDHIAAPSHQCSFVESR</sequence>
<evidence type="ECO:0000313" key="2">
    <source>
        <dbReference type="EMBL" id="MCG0065256.1"/>
    </source>
</evidence>
<organism evidence="2 3">
    <name type="scientific">Streptomyces tricolor</name>
    <dbReference type="NCBI Taxonomy" id="68277"/>
    <lineage>
        <taxon>Bacteria</taxon>
        <taxon>Bacillati</taxon>
        <taxon>Actinomycetota</taxon>
        <taxon>Actinomycetes</taxon>
        <taxon>Kitasatosporales</taxon>
        <taxon>Streptomycetaceae</taxon>
        <taxon>Streptomyces</taxon>
        <taxon>Streptomyces violaceoruber group</taxon>
    </lineage>
</organism>
<evidence type="ECO:0000259" key="1">
    <source>
        <dbReference type="Pfam" id="PF13472"/>
    </source>
</evidence>
<gene>
    <name evidence="2" type="ORF">L0F81_18460</name>
</gene>
<dbReference type="InterPro" id="IPR036514">
    <property type="entry name" value="SGNH_hydro_sf"/>
</dbReference>
<feature type="domain" description="SGNH hydrolase-type esterase" evidence="1">
    <location>
        <begin position="3"/>
        <end position="95"/>
    </location>
</feature>
<dbReference type="Pfam" id="PF13472">
    <property type="entry name" value="Lipase_GDSL_2"/>
    <property type="match status" value="1"/>
</dbReference>
<dbReference type="RefSeq" id="WP_143649873.1">
    <property type="nucleotide sequence ID" value="NZ_JAKKZF010000068.1"/>
</dbReference>
<dbReference type="InterPro" id="IPR013830">
    <property type="entry name" value="SGNH_hydro"/>
</dbReference>
<dbReference type="Gene3D" id="3.40.50.1110">
    <property type="entry name" value="SGNH hydrolase"/>
    <property type="match status" value="1"/>
</dbReference>
<dbReference type="SUPFAM" id="SSF52266">
    <property type="entry name" value="SGNH hydrolase"/>
    <property type="match status" value="1"/>
</dbReference>